<dbReference type="SUPFAM" id="SSF46785">
    <property type="entry name" value="Winged helix' DNA-binding domain"/>
    <property type="match status" value="1"/>
</dbReference>
<dbReference type="Gene3D" id="1.20.120.530">
    <property type="entry name" value="GntR ligand-binding domain-like"/>
    <property type="match status" value="1"/>
</dbReference>
<dbReference type="Proteomes" id="UP000028525">
    <property type="component" value="Unassembled WGS sequence"/>
</dbReference>
<evidence type="ECO:0000256" key="1">
    <source>
        <dbReference type="ARBA" id="ARBA00023015"/>
    </source>
</evidence>
<dbReference type="EMBL" id="JPME01000005">
    <property type="protein sequence ID" value="KEZ91387.1"/>
    <property type="molecule type" value="Genomic_DNA"/>
</dbReference>
<keyword evidence="1" id="KW-0805">Transcription regulation</keyword>
<dbReference type="InterPro" id="IPR036388">
    <property type="entry name" value="WH-like_DNA-bd_sf"/>
</dbReference>
<name>A0A084JR03_9FIRM</name>
<dbReference type="SUPFAM" id="SSF48008">
    <property type="entry name" value="GntR ligand-binding domain-like"/>
    <property type="match status" value="1"/>
</dbReference>
<evidence type="ECO:0000256" key="3">
    <source>
        <dbReference type="ARBA" id="ARBA00023163"/>
    </source>
</evidence>
<organism evidence="5 6">
    <name type="scientific">Lacrimispora celerecrescens</name>
    <dbReference type="NCBI Taxonomy" id="29354"/>
    <lineage>
        <taxon>Bacteria</taxon>
        <taxon>Bacillati</taxon>
        <taxon>Bacillota</taxon>
        <taxon>Clostridia</taxon>
        <taxon>Lachnospirales</taxon>
        <taxon>Lachnospiraceae</taxon>
        <taxon>Lacrimispora</taxon>
    </lineage>
</organism>
<keyword evidence="6" id="KW-1185">Reference proteome</keyword>
<dbReference type="Pfam" id="PF00392">
    <property type="entry name" value="GntR"/>
    <property type="match status" value="1"/>
</dbReference>
<dbReference type="SMART" id="SM00345">
    <property type="entry name" value="HTH_GNTR"/>
    <property type="match status" value="1"/>
</dbReference>
<comment type="caution">
    <text evidence="5">The sequence shown here is derived from an EMBL/GenBank/DDBJ whole genome shotgun (WGS) entry which is preliminary data.</text>
</comment>
<proteinExistence type="predicted"/>
<dbReference type="Pfam" id="PF07729">
    <property type="entry name" value="FCD"/>
    <property type="match status" value="1"/>
</dbReference>
<keyword evidence="2" id="KW-0238">DNA-binding</keyword>
<dbReference type="CDD" id="cd07377">
    <property type="entry name" value="WHTH_GntR"/>
    <property type="match status" value="1"/>
</dbReference>
<dbReference type="InterPro" id="IPR011711">
    <property type="entry name" value="GntR_C"/>
</dbReference>
<protein>
    <recommendedName>
        <fullName evidence="4">HTH gntR-type domain-containing protein</fullName>
    </recommendedName>
</protein>
<evidence type="ECO:0000313" key="5">
    <source>
        <dbReference type="EMBL" id="KEZ91387.1"/>
    </source>
</evidence>
<accession>A0A084JR03</accession>
<gene>
    <name evidence="5" type="ORF">IO98_03695</name>
</gene>
<evidence type="ECO:0000256" key="2">
    <source>
        <dbReference type="ARBA" id="ARBA00023125"/>
    </source>
</evidence>
<dbReference type="STRING" id="29354.IO98_03695"/>
<dbReference type="SMART" id="SM00895">
    <property type="entry name" value="FCD"/>
    <property type="match status" value="1"/>
</dbReference>
<reference evidence="5 6" key="1">
    <citation type="submission" date="2014-07" db="EMBL/GenBank/DDBJ databases">
        <title>Draft genome of Clostridium celerecrescens 152B isolated from sediments associated with methane hydrate from Krishna Godavari basin.</title>
        <authorList>
            <person name="Honkalas V.S."/>
            <person name="Dabir A.P."/>
            <person name="Arora P."/>
            <person name="Dhakephalkar P.K."/>
        </authorList>
    </citation>
    <scope>NUCLEOTIDE SEQUENCE [LARGE SCALE GENOMIC DNA]</scope>
    <source>
        <strain evidence="5 6">152B</strain>
    </source>
</reference>
<keyword evidence="3" id="KW-0804">Transcription</keyword>
<dbReference type="Gene3D" id="1.10.10.10">
    <property type="entry name" value="Winged helix-like DNA-binding domain superfamily/Winged helix DNA-binding domain"/>
    <property type="match status" value="1"/>
</dbReference>
<dbReference type="GO" id="GO:0003677">
    <property type="term" value="F:DNA binding"/>
    <property type="evidence" value="ECO:0007669"/>
    <property type="project" value="UniProtKB-KW"/>
</dbReference>
<dbReference type="GO" id="GO:0003700">
    <property type="term" value="F:DNA-binding transcription factor activity"/>
    <property type="evidence" value="ECO:0007669"/>
    <property type="project" value="InterPro"/>
</dbReference>
<dbReference type="InterPro" id="IPR036390">
    <property type="entry name" value="WH_DNA-bd_sf"/>
</dbReference>
<dbReference type="PRINTS" id="PR00035">
    <property type="entry name" value="HTHGNTR"/>
</dbReference>
<feature type="domain" description="HTH gntR-type" evidence="4">
    <location>
        <begin position="9"/>
        <end position="77"/>
    </location>
</feature>
<dbReference type="PANTHER" id="PTHR43537">
    <property type="entry name" value="TRANSCRIPTIONAL REGULATOR, GNTR FAMILY"/>
    <property type="match status" value="1"/>
</dbReference>
<dbReference type="PANTHER" id="PTHR43537:SF5">
    <property type="entry name" value="UXU OPERON TRANSCRIPTIONAL REGULATOR"/>
    <property type="match status" value="1"/>
</dbReference>
<dbReference type="AlphaFoldDB" id="A0A084JR03"/>
<evidence type="ECO:0000313" key="6">
    <source>
        <dbReference type="Proteomes" id="UP000028525"/>
    </source>
</evidence>
<dbReference type="PROSITE" id="PS50949">
    <property type="entry name" value="HTH_GNTR"/>
    <property type="match status" value="1"/>
</dbReference>
<dbReference type="InterPro" id="IPR008920">
    <property type="entry name" value="TF_FadR/GntR_C"/>
</dbReference>
<evidence type="ECO:0000259" key="4">
    <source>
        <dbReference type="PROSITE" id="PS50949"/>
    </source>
</evidence>
<dbReference type="InterPro" id="IPR000524">
    <property type="entry name" value="Tscrpt_reg_HTH_GntR"/>
</dbReference>
<sequence length="223" mass="25613">MGFAPIENERLSDKVVRVIMEQIKDGTLKPGDKLPNELDLADEFCVSRGILREALTILQARNYICRKPKEGTFVNPNISEVLNVSAGITLKEGTYSDLIEMRICLEQRTVEKIIDTASDEEIVELYDLISETDKKKGARSIDHYFHYRLAELSHNAIFMNFIDSYYDIIDEVVAHTTKNTKRRPEIYKEHCEIIQALKERDKDKAKAAVVSHLENVLQNIKND</sequence>